<keyword evidence="3" id="KW-0597">Phosphoprotein</keyword>
<name>E1K1X2_SOLFR</name>
<dbReference type="PANTHER" id="PTHR43771:SF2">
    <property type="entry name" value="PHOSPHOMANNOMUTASE_PHOSPHOGLUCOMUTASE"/>
    <property type="match status" value="1"/>
</dbReference>
<keyword evidence="4 7" id="KW-0479">Metal-binding</keyword>
<organism evidence="12 13">
    <name type="scientific">Solidesulfovibrio fructosivorans JJ]</name>
    <dbReference type="NCBI Taxonomy" id="596151"/>
    <lineage>
        <taxon>Bacteria</taxon>
        <taxon>Pseudomonadati</taxon>
        <taxon>Thermodesulfobacteriota</taxon>
        <taxon>Desulfovibrionia</taxon>
        <taxon>Desulfovibrionales</taxon>
        <taxon>Desulfovibrionaceae</taxon>
        <taxon>Solidesulfovibrio</taxon>
    </lineage>
</organism>
<dbReference type="Pfam" id="PF00408">
    <property type="entry name" value="PGM_PMM_IV"/>
    <property type="match status" value="1"/>
</dbReference>
<sequence length="455" mass="49131">MKPVSPGVFRAYDIRGIVDVDFDPDWVELLGRAAGTFFARRGQMRAVLGHDCRLTSPEYQARLAAGLVACGIDVTCLGMVPTPVFYYGVKALARRAGIMVTASHNPPEFNGFKIWSGETTIHTDAIREIYDIMAAGEFAKGSGVVCEHNIKPSYVEHVSEQMVLSRPVTVVVDGGNGAGGLICAEVLRQCGANAIPLYCEPDGRFPNHHPDPVILENVADLAARVVAEGADFGVGLDGDADRIGVVDESGKLLYGDQVLAIYARGVLATHPGATVIGEVKCSHLLYKDIAAHGGEPIMAATGHSLIKSRMKETDATLAGEMSGHMFFADRYYGFDDAIYAAARLAEIVAASDAPLGRMLADWPETVNTPEIRMDCPDAIKFKVVEKARDFFKGRYDVIDVDGVRLTFPDGWGLLRASNTQPVLVLRFEAETPERLAAIRRIIEEPVAGWIAELGG</sequence>
<keyword evidence="13" id="KW-1185">Reference proteome</keyword>
<feature type="domain" description="Alpha-D-phosphohexomutase alpha/beta/alpha" evidence="11">
    <location>
        <begin position="255"/>
        <end position="363"/>
    </location>
</feature>
<proteinExistence type="inferred from homology"/>
<comment type="cofactor">
    <cofactor evidence="1">
        <name>Mg(2+)</name>
        <dbReference type="ChEBI" id="CHEBI:18420"/>
    </cofactor>
</comment>
<evidence type="ECO:0000256" key="3">
    <source>
        <dbReference type="ARBA" id="ARBA00022553"/>
    </source>
</evidence>
<dbReference type="Pfam" id="PF02879">
    <property type="entry name" value="PGM_PMM_II"/>
    <property type="match status" value="1"/>
</dbReference>
<dbReference type="GO" id="GO:0000287">
    <property type="term" value="F:magnesium ion binding"/>
    <property type="evidence" value="ECO:0007669"/>
    <property type="project" value="InterPro"/>
</dbReference>
<dbReference type="InterPro" id="IPR005846">
    <property type="entry name" value="A-D-PHexomutase_a/b/a-III"/>
</dbReference>
<evidence type="ECO:0000313" key="13">
    <source>
        <dbReference type="Proteomes" id="UP000006250"/>
    </source>
</evidence>
<evidence type="ECO:0000259" key="9">
    <source>
        <dbReference type="Pfam" id="PF02878"/>
    </source>
</evidence>
<dbReference type="InterPro" id="IPR016055">
    <property type="entry name" value="A-D-PHexomutase_a/b/a-I/II/III"/>
</dbReference>
<dbReference type="RefSeq" id="WP_005996718.1">
    <property type="nucleotide sequence ID" value="NZ_AECZ01000046.1"/>
</dbReference>
<comment type="similarity">
    <text evidence="2 7">Belongs to the phosphohexose mutase family.</text>
</comment>
<dbReference type="SUPFAM" id="SSF55957">
    <property type="entry name" value="Phosphoglucomutase, C-terminal domain"/>
    <property type="match status" value="1"/>
</dbReference>
<dbReference type="InterPro" id="IPR036900">
    <property type="entry name" value="A-D-PHexomutase_C_sf"/>
</dbReference>
<dbReference type="InterPro" id="IPR005843">
    <property type="entry name" value="A-D-PHexomutase_C"/>
</dbReference>
<dbReference type="SUPFAM" id="SSF53738">
    <property type="entry name" value="Phosphoglucomutase, first 3 domains"/>
    <property type="match status" value="3"/>
</dbReference>
<reference evidence="12 13" key="1">
    <citation type="submission" date="2010-08" db="EMBL/GenBank/DDBJ databases">
        <title>The draft genome of Desulfovibrio fructosovorans JJ.</title>
        <authorList>
            <consortium name="US DOE Joint Genome Institute (JGI-PGF)"/>
            <person name="Lucas S."/>
            <person name="Copeland A."/>
            <person name="Lapidus A."/>
            <person name="Cheng J.-F."/>
            <person name="Bruce D."/>
            <person name="Goodwin L."/>
            <person name="Pitluck S."/>
            <person name="Land M.L."/>
            <person name="Hauser L."/>
            <person name="Chang Y.-J."/>
            <person name="Jeffries C."/>
            <person name="Wall J.D."/>
            <person name="Stahl D.A."/>
            <person name="Arkin A.P."/>
            <person name="Dehal P."/>
            <person name="Stolyar S.M."/>
            <person name="Hazen T.C."/>
            <person name="Woyke T.J."/>
        </authorList>
    </citation>
    <scope>NUCLEOTIDE SEQUENCE [LARGE SCALE GENOMIC DNA]</scope>
    <source>
        <strain evidence="12 13">JJ</strain>
    </source>
</reference>
<dbReference type="STRING" id="596151.DesfrDRAFT_3872"/>
<evidence type="ECO:0000256" key="7">
    <source>
        <dbReference type="RuleBase" id="RU004326"/>
    </source>
</evidence>
<dbReference type="Gene3D" id="3.30.310.50">
    <property type="entry name" value="Alpha-D-phosphohexomutase, C-terminal domain"/>
    <property type="match status" value="1"/>
</dbReference>
<evidence type="ECO:0000256" key="6">
    <source>
        <dbReference type="ARBA" id="ARBA00023235"/>
    </source>
</evidence>
<dbReference type="eggNOG" id="COG1109">
    <property type="taxonomic scope" value="Bacteria"/>
</dbReference>
<dbReference type="Pfam" id="PF02878">
    <property type="entry name" value="PGM_PMM_I"/>
    <property type="match status" value="1"/>
</dbReference>
<evidence type="ECO:0000259" key="8">
    <source>
        <dbReference type="Pfam" id="PF00408"/>
    </source>
</evidence>
<dbReference type="EMBL" id="AECZ01000046">
    <property type="protein sequence ID" value="EFL49378.1"/>
    <property type="molecule type" value="Genomic_DNA"/>
</dbReference>
<dbReference type="GO" id="GO:0005975">
    <property type="term" value="P:carbohydrate metabolic process"/>
    <property type="evidence" value="ECO:0007669"/>
    <property type="project" value="InterPro"/>
</dbReference>
<accession>E1K1X2</accession>
<dbReference type="Gene3D" id="3.40.120.10">
    <property type="entry name" value="Alpha-D-Glucose-1,6-Bisphosphate, subunit A, domain 3"/>
    <property type="match status" value="3"/>
</dbReference>
<dbReference type="OrthoDB" id="9806956at2"/>
<dbReference type="GO" id="GO:0004615">
    <property type="term" value="F:phosphomannomutase activity"/>
    <property type="evidence" value="ECO:0007669"/>
    <property type="project" value="UniProtKB-EC"/>
</dbReference>
<dbReference type="Proteomes" id="UP000006250">
    <property type="component" value="Unassembled WGS sequence"/>
</dbReference>
<dbReference type="EC" id="5.4.2.8" evidence="12"/>
<protein>
    <submittedName>
        <fullName evidence="12">Phosphomannomutase</fullName>
        <ecNumber evidence="12">5.4.2.8</ecNumber>
    </submittedName>
</protein>
<gene>
    <name evidence="12" type="ORF">DesfrDRAFT_3872</name>
</gene>
<evidence type="ECO:0000259" key="10">
    <source>
        <dbReference type="Pfam" id="PF02879"/>
    </source>
</evidence>
<evidence type="ECO:0000259" key="11">
    <source>
        <dbReference type="Pfam" id="PF02880"/>
    </source>
</evidence>
<evidence type="ECO:0000256" key="1">
    <source>
        <dbReference type="ARBA" id="ARBA00001946"/>
    </source>
</evidence>
<feature type="domain" description="Alpha-D-phosphohexomutase alpha/beta/alpha" evidence="10">
    <location>
        <begin position="153"/>
        <end position="250"/>
    </location>
</feature>
<dbReference type="Pfam" id="PF02880">
    <property type="entry name" value="PGM_PMM_III"/>
    <property type="match status" value="1"/>
</dbReference>
<dbReference type="AlphaFoldDB" id="E1K1X2"/>
<feature type="domain" description="Alpha-D-phosphohexomutase alpha/beta/alpha" evidence="9">
    <location>
        <begin position="8"/>
        <end position="139"/>
    </location>
</feature>
<dbReference type="PANTHER" id="PTHR43771">
    <property type="entry name" value="PHOSPHOMANNOMUTASE"/>
    <property type="match status" value="1"/>
</dbReference>
<keyword evidence="6 12" id="KW-0413">Isomerase</keyword>
<evidence type="ECO:0000313" key="12">
    <source>
        <dbReference type="EMBL" id="EFL49378.1"/>
    </source>
</evidence>
<dbReference type="PROSITE" id="PS00710">
    <property type="entry name" value="PGM_PMM"/>
    <property type="match status" value="1"/>
</dbReference>
<evidence type="ECO:0000256" key="5">
    <source>
        <dbReference type="ARBA" id="ARBA00022842"/>
    </source>
</evidence>
<dbReference type="InterPro" id="IPR005841">
    <property type="entry name" value="Alpha-D-phosphohexomutase_SF"/>
</dbReference>
<comment type="caution">
    <text evidence="12">The sequence shown here is derived from an EMBL/GenBank/DDBJ whole genome shotgun (WGS) entry which is preliminary data.</text>
</comment>
<feature type="domain" description="Alpha-D-phosphohexomutase C-terminal" evidence="8">
    <location>
        <begin position="370"/>
        <end position="441"/>
    </location>
</feature>
<dbReference type="InterPro" id="IPR016066">
    <property type="entry name" value="A-D-PHexomutase_CS"/>
</dbReference>
<dbReference type="InterPro" id="IPR005844">
    <property type="entry name" value="A-D-PHexomutase_a/b/a-I"/>
</dbReference>
<dbReference type="CDD" id="cd03089">
    <property type="entry name" value="PMM_PGM"/>
    <property type="match status" value="1"/>
</dbReference>
<keyword evidence="5 7" id="KW-0460">Magnesium</keyword>
<dbReference type="InterPro" id="IPR005845">
    <property type="entry name" value="A-D-PHexomutase_a/b/a-II"/>
</dbReference>
<evidence type="ECO:0000256" key="2">
    <source>
        <dbReference type="ARBA" id="ARBA00010231"/>
    </source>
</evidence>
<dbReference type="PRINTS" id="PR00509">
    <property type="entry name" value="PGMPMM"/>
</dbReference>
<evidence type="ECO:0000256" key="4">
    <source>
        <dbReference type="ARBA" id="ARBA00022723"/>
    </source>
</evidence>